<dbReference type="EMBL" id="CP035037">
    <property type="protein sequence ID" value="QAB16829.1"/>
    <property type="molecule type" value="Genomic_DNA"/>
</dbReference>
<dbReference type="Gene3D" id="3.40.50.2000">
    <property type="entry name" value="Glycogen Phosphorylase B"/>
    <property type="match status" value="1"/>
</dbReference>
<evidence type="ECO:0000313" key="3">
    <source>
        <dbReference type="Proteomes" id="UP000285768"/>
    </source>
</evidence>
<accession>A0ABX5QCP2</accession>
<name>A0ABX5QCP2_9MICO</name>
<evidence type="ECO:0000313" key="2">
    <source>
        <dbReference type="EMBL" id="QAB16829.1"/>
    </source>
</evidence>
<keyword evidence="3" id="KW-1185">Reference proteome</keyword>
<protein>
    <recommendedName>
        <fullName evidence="1">Spore protein YkvP/CgeB glycosyl transferase-like domain-containing protein</fullName>
    </recommendedName>
</protein>
<gene>
    <name evidence="2" type="ORF">Leucomu_01765</name>
</gene>
<reference evidence="2 3" key="1">
    <citation type="submission" date="2019-01" db="EMBL/GenBank/DDBJ databases">
        <title>Leucobacter muris sp. nov. isolated from the nose of a laboratory mouse.</title>
        <authorList>
            <person name="Benga L."/>
            <person name="Sproeer C."/>
            <person name="Schumann P."/>
            <person name="Verbarg S."/>
            <person name="Bunk B."/>
            <person name="Engelhardt E."/>
            <person name="Benten P.M."/>
            <person name="Sager M."/>
        </authorList>
    </citation>
    <scope>NUCLEOTIDE SEQUENCE [LARGE SCALE GENOMIC DNA]</scope>
    <source>
        <strain evidence="2 3">DSM 101948</strain>
    </source>
</reference>
<dbReference type="InterPro" id="IPR055259">
    <property type="entry name" value="YkvP/CgeB_Glyco_trans-like"/>
</dbReference>
<sequence length="406" mass="43782">MSSFFSRAAAWAIKHRSKLPSWAQRLMESAARNPDGFMGRMTGRLLGGGDAPNTTAPEADVRVYIAPTNYAGQGYLWARALEAADDRVGARNMAISLPGDYAFEADTPVPIAAFNSSAEWGELEWEAAQRFTHVLVEAERPMFGRRFGHDLRAEVAALEAAGVSVAYICHGNDIRDPDRHAALTPWSLFPDDPRTDFFRSEARANLALLTELGGPVFISTPDLSADVPDASWCPVIVDLVRFGGETPPVFARDRVSVVHASSDPFGKGSDYIEPALEPLIASGLVDYRLVTSTPAAQMPSVFASADIVIDQFRAGSYGVAACEAMASGRVVVGHVMPLAREFITRQTGLELPIVEATPDTLRTVVEELAADPARAREIAEAGRRYVSAVHSGAESARALVERWIGA</sequence>
<dbReference type="RefSeq" id="WP_128386150.1">
    <property type="nucleotide sequence ID" value="NZ_CP035037.1"/>
</dbReference>
<evidence type="ECO:0000259" key="1">
    <source>
        <dbReference type="Pfam" id="PF13524"/>
    </source>
</evidence>
<proteinExistence type="predicted"/>
<dbReference type="Pfam" id="PF13524">
    <property type="entry name" value="Glyco_trans_1_2"/>
    <property type="match status" value="1"/>
</dbReference>
<dbReference type="SUPFAM" id="SSF53756">
    <property type="entry name" value="UDP-Glycosyltransferase/glycogen phosphorylase"/>
    <property type="match status" value="1"/>
</dbReference>
<organism evidence="2 3">
    <name type="scientific">Leucobacter muris</name>
    <dbReference type="NCBI Taxonomy" id="1935379"/>
    <lineage>
        <taxon>Bacteria</taxon>
        <taxon>Bacillati</taxon>
        <taxon>Actinomycetota</taxon>
        <taxon>Actinomycetes</taxon>
        <taxon>Micrococcales</taxon>
        <taxon>Microbacteriaceae</taxon>
        <taxon>Leucobacter</taxon>
    </lineage>
</organism>
<feature type="domain" description="Spore protein YkvP/CgeB glycosyl transferase-like" evidence="1">
    <location>
        <begin position="292"/>
        <end position="400"/>
    </location>
</feature>
<dbReference type="Proteomes" id="UP000285768">
    <property type="component" value="Chromosome"/>
</dbReference>